<dbReference type="RefSeq" id="WP_220779234.1">
    <property type="nucleotide sequence ID" value="NZ_BPEY01000006.1"/>
</dbReference>
<keyword evidence="2" id="KW-1185">Reference proteome</keyword>
<evidence type="ECO:0000313" key="2">
    <source>
        <dbReference type="Proteomes" id="UP000887104"/>
    </source>
</evidence>
<dbReference type="Proteomes" id="UP000887104">
    <property type="component" value="Unassembled WGS sequence"/>
</dbReference>
<dbReference type="EMBL" id="BPEY01000006">
    <property type="protein sequence ID" value="GIU41526.1"/>
    <property type="molecule type" value="Genomic_DNA"/>
</dbReference>
<evidence type="ECO:0000313" key="1">
    <source>
        <dbReference type="EMBL" id="GIU41526.1"/>
    </source>
</evidence>
<organism evidence="1 2">
    <name type="scientific">Shewanella sairae</name>
    <dbReference type="NCBI Taxonomy" id="190310"/>
    <lineage>
        <taxon>Bacteria</taxon>
        <taxon>Pseudomonadati</taxon>
        <taxon>Pseudomonadota</taxon>
        <taxon>Gammaproteobacteria</taxon>
        <taxon>Alteromonadales</taxon>
        <taxon>Shewanellaceae</taxon>
        <taxon>Shewanella</taxon>
    </lineage>
</organism>
<comment type="caution">
    <text evidence="1">The sequence shown here is derived from an EMBL/GenBank/DDBJ whole genome shotgun (WGS) entry which is preliminary data.</text>
</comment>
<name>A0ABQ4P1X0_9GAMM</name>
<accession>A0ABQ4P1X0</accession>
<sequence length="62" mass="7043">MELLPNCYTDLCVNGKWFHYDHGENSVFMLNGSAPVTFELNSLPKTEGELEMHLEAISNELI</sequence>
<gene>
    <name evidence="1" type="ORF">TUM4438_06020</name>
</gene>
<proteinExistence type="predicted"/>
<reference evidence="1" key="1">
    <citation type="submission" date="2021-05" db="EMBL/GenBank/DDBJ databases">
        <title>Molecular characterization for Shewanella algae harboring chromosomal blaOXA-55-like strains isolated from clinical and environment sample.</title>
        <authorList>
            <person name="Ohama Y."/>
            <person name="Aoki K."/>
            <person name="Harada S."/>
            <person name="Moriya K."/>
            <person name="Ishii Y."/>
            <person name="Tateda K."/>
        </authorList>
    </citation>
    <scope>NUCLEOTIDE SEQUENCE</scope>
    <source>
        <strain evidence="1">JCM 11563</strain>
    </source>
</reference>
<protein>
    <submittedName>
        <fullName evidence="1">Uncharacterized protein</fullName>
    </submittedName>
</protein>